<sequence>MELIELQDEDLSKFKMLLQESFQYGYENVYGKCEELILPEKDIDECLKKENSNAYVMKNDDSILGGVIVETNEKTQHNHLDFLFVSTSSQNKGIGQKIWEEIETLYPNTKIWETCTPYFDKRNIHFYVNKLGFHIVEFLNEKNPEPDWDKDHPMRDEEMFRFEKVMK</sequence>
<evidence type="ECO:0000259" key="1">
    <source>
        <dbReference type="PROSITE" id="PS51186"/>
    </source>
</evidence>
<dbReference type="OrthoDB" id="82485at2157"/>
<name>A0A1G5XRT0_9EURY</name>
<reference evidence="2 3" key="1">
    <citation type="submission" date="2016-10" db="EMBL/GenBank/DDBJ databases">
        <authorList>
            <person name="Varghese N."/>
            <person name="Submissions S."/>
        </authorList>
    </citation>
    <scope>NUCLEOTIDE SEQUENCE [LARGE SCALE GENOMIC DNA]</scope>
    <source>
        <strain evidence="2 3">DSM 16643</strain>
    </source>
</reference>
<dbReference type="AlphaFoldDB" id="A0A1G5XRT0"/>
<organism evidence="2 3">
    <name type="scientific">Methanobrevibacter millerae</name>
    <dbReference type="NCBI Taxonomy" id="230361"/>
    <lineage>
        <taxon>Archaea</taxon>
        <taxon>Methanobacteriati</taxon>
        <taxon>Methanobacteriota</taxon>
        <taxon>Methanomada group</taxon>
        <taxon>Methanobacteria</taxon>
        <taxon>Methanobacteriales</taxon>
        <taxon>Methanobacteriaceae</taxon>
        <taxon>Methanobrevibacter</taxon>
    </lineage>
</organism>
<gene>
    <name evidence="2" type="ORF">SAMN02910315_02418</name>
</gene>
<dbReference type="InterPro" id="IPR000182">
    <property type="entry name" value="GNAT_dom"/>
</dbReference>
<evidence type="ECO:0000313" key="2">
    <source>
        <dbReference type="EMBL" id="SDA72624.1"/>
    </source>
</evidence>
<dbReference type="EMBL" id="FMXB01000034">
    <property type="protein sequence ID" value="SDA72624.1"/>
    <property type="molecule type" value="Genomic_DNA"/>
</dbReference>
<dbReference type="Pfam" id="PF00583">
    <property type="entry name" value="Acetyltransf_1"/>
    <property type="match status" value="1"/>
</dbReference>
<evidence type="ECO:0000313" key="3">
    <source>
        <dbReference type="Proteomes" id="UP000323439"/>
    </source>
</evidence>
<dbReference type="GO" id="GO:0016747">
    <property type="term" value="F:acyltransferase activity, transferring groups other than amino-acyl groups"/>
    <property type="evidence" value="ECO:0007669"/>
    <property type="project" value="InterPro"/>
</dbReference>
<dbReference type="Gene3D" id="3.40.630.30">
    <property type="match status" value="1"/>
</dbReference>
<dbReference type="Proteomes" id="UP000323439">
    <property type="component" value="Unassembled WGS sequence"/>
</dbReference>
<keyword evidence="3" id="KW-1185">Reference proteome</keyword>
<dbReference type="RefSeq" id="WP_149732884.1">
    <property type="nucleotide sequence ID" value="NZ_FMXB01000034.1"/>
</dbReference>
<proteinExistence type="predicted"/>
<dbReference type="PROSITE" id="PS51186">
    <property type="entry name" value="GNAT"/>
    <property type="match status" value="1"/>
</dbReference>
<dbReference type="InterPro" id="IPR016181">
    <property type="entry name" value="Acyl_CoA_acyltransferase"/>
</dbReference>
<dbReference type="CDD" id="cd04301">
    <property type="entry name" value="NAT_SF"/>
    <property type="match status" value="1"/>
</dbReference>
<protein>
    <submittedName>
        <fullName evidence="2">Acetyltransferase (GNAT) family protein</fullName>
    </submittedName>
</protein>
<accession>A0A1G5XRT0</accession>
<keyword evidence="2" id="KW-0808">Transferase</keyword>
<dbReference type="SUPFAM" id="SSF55729">
    <property type="entry name" value="Acyl-CoA N-acyltransferases (Nat)"/>
    <property type="match status" value="1"/>
</dbReference>
<feature type="domain" description="N-acetyltransferase" evidence="1">
    <location>
        <begin position="1"/>
        <end position="155"/>
    </location>
</feature>